<dbReference type="Gene3D" id="3.40.630.30">
    <property type="match status" value="2"/>
</dbReference>
<dbReference type="InterPro" id="IPR051908">
    <property type="entry name" value="Ribosomal_N-acetyltransferase"/>
</dbReference>
<name>D6YBJ2_THEBD</name>
<gene>
    <name evidence="2" type="ordered locus">Tbis_1840</name>
</gene>
<keyword evidence="2" id="KW-0808">Transferase</keyword>
<dbReference type="AlphaFoldDB" id="D6YBJ2"/>
<dbReference type="OrthoDB" id="5293267at2"/>
<feature type="domain" description="N-acetyltransferase" evidence="1">
    <location>
        <begin position="12"/>
        <end position="168"/>
    </location>
</feature>
<dbReference type="GO" id="GO:1990189">
    <property type="term" value="F:protein N-terminal-serine acetyltransferase activity"/>
    <property type="evidence" value="ECO:0007669"/>
    <property type="project" value="TreeGrafter"/>
</dbReference>
<keyword evidence="3" id="KW-1185">Reference proteome</keyword>
<dbReference type="PANTHER" id="PTHR43441">
    <property type="entry name" value="RIBOSOMAL-PROTEIN-SERINE ACETYLTRANSFERASE"/>
    <property type="match status" value="1"/>
</dbReference>
<dbReference type="PANTHER" id="PTHR43441:SF10">
    <property type="entry name" value="ACETYLTRANSFERASE"/>
    <property type="match status" value="1"/>
</dbReference>
<dbReference type="Pfam" id="PF13302">
    <property type="entry name" value="Acetyltransf_3"/>
    <property type="match status" value="2"/>
</dbReference>
<dbReference type="CDD" id="cd04301">
    <property type="entry name" value="NAT_SF"/>
    <property type="match status" value="2"/>
</dbReference>
<dbReference type="InterPro" id="IPR000182">
    <property type="entry name" value="GNAT_dom"/>
</dbReference>
<dbReference type="PROSITE" id="PS51186">
    <property type="entry name" value="GNAT"/>
    <property type="match status" value="2"/>
</dbReference>
<dbReference type="eggNOG" id="COG1670">
    <property type="taxonomic scope" value="Bacteria"/>
</dbReference>
<dbReference type="KEGG" id="tbi:Tbis_1840"/>
<dbReference type="STRING" id="469371.Tbis_1840"/>
<dbReference type="SUPFAM" id="SSF55729">
    <property type="entry name" value="Acyl-CoA N-acyltransferases (Nat)"/>
    <property type="match status" value="2"/>
</dbReference>
<feature type="domain" description="N-acetyltransferase" evidence="1">
    <location>
        <begin position="204"/>
        <end position="369"/>
    </location>
</feature>
<evidence type="ECO:0000313" key="3">
    <source>
        <dbReference type="Proteomes" id="UP000006640"/>
    </source>
</evidence>
<dbReference type="GO" id="GO:0005737">
    <property type="term" value="C:cytoplasm"/>
    <property type="evidence" value="ECO:0007669"/>
    <property type="project" value="TreeGrafter"/>
</dbReference>
<evidence type="ECO:0000259" key="1">
    <source>
        <dbReference type="PROSITE" id="PS51186"/>
    </source>
</evidence>
<evidence type="ECO:0000313" key="2">
    <source>
        <dbReference type="EMBL" id="ADG88552.1"/>
    </source>
</evidence>
<dbReference type="RefSeq" id="WP_013132085.1">
    <property type="nucleotide sequence ID" value="NC_014165.1"/>
</dbReference>
<proteinExistence type="predicted"/>
<dbReference type="EMBL" id="CP001874">
    <property type="protein sequence ID" value="ADG88552.1"/>
    <property type="molecule type" value="Genomic_DNA"/>
</dbReference>
<dbReference type="InterPro" id="IPR016181">
    <property type="entry name" value="Acyl_CoA_acyltransferase"/>
</dbReference>
<dbReference type="HOGENOM" id="CLU_762138_0_0_11"/>
<reference evidence="2 3" key="1">
    <citation type="submission" date="2010-01" db="EMBL/GenBank/DDBJ databases">
        <title>The complete genome of Thermobispora bispora DSM 43833.</title>
        <authorList>
            <consortium name="US DOE Joint Genome Institute (JGI-PGF)"/>
            <person name="Lucas S."/>
            <person name="Copeland A."/>
            <person name="Lapidus A."/>
            <person name="Glavina del Rio T."/>
            <person name="Dalin E."/>
            <person name="Tice H."/>
            <person name="Bruce D."/>
            <person name="Goodwin L."/>
            <person name="Pitluck S."/>
            <person name="Kyrpides N."/>
            <person name="Mavromatis K."/>
            <person name="Ivanova N."/>
            <person name="Mikhailova N."/>
            <person name="Chertkov O."/>
            <person name="Brettin T."/>
            <person name="Detter J.C."/>
            <person name="Han C."/>
            <person name="Larimer F."/>
            <person name="Land M."/>
            <person name="Hauser L."/>
            <person name="Markowitz V."/>
            <person name="Cheng J.-F."/>
            <person name="Hugenholtz P."/>
            <person name="Woyke T."/>
            <person name="Wu D."/>
            <person name="Jando M."/>
            <person name="Schneider S."/>
            <person name="Klenk H.-P."/>
            <person name="Eisen J.A."/>
        </authorList>
    </citation>
    <scope>NUCLEOTIDE SEQUENCE [LARGE SCALE GENOMIC DNA]</scope>
    <source>
        <strain evidence="3">ATCC 19993 / DSM 43833 / CBS 139.67 / JCM 10125 / KCTC 9307 / NBRC 14880 / R51</strain>
    </source>
</reference>
<sequence>MPIPEPIPAGPVLLRRPVPEDADAITRACADPEIARFLPEIPAPCSRGDALEWITSISPADWAAGGASFVIAERATGEPLGTIRLGPPDRAGNREAGYWLAPWARGRGYATTALRALAERAFAAGAPRVWLHAEVENIPSQLVAHRAGFRLEGVLRGAQRARDGSRRDVAAFARLATDPGDPVRPYLPFLPGGYPGGELTDGVVRLTPLTAADTAAYHELMSLPDVVRHHLPPEPPTRAESAERCRYAGHRWLSGERADLAIRDAASGAFAGHIELTAIVPALGEAMVGYCVHPAFRGRGFATRALRLLVGWAFRDTPIARIVAGTDPANTPSHRVLERAGFTREGVARGLLPGPDGARHDDLRWARLR</sequence>
<protein>
    <submittedName>
        <fullName evidence="2">GCN5-related N-acetyltransferase</fullName>
    </submittedName>
</protein>
<dbReference type="Proteomes" id="UP000006640">
    <property type="component" value="Chromosome"/>
</dbReference>
<dbReference type="GO" id="GO:0008999">
    <property type="term" value="F:protein-N-terminal-alanine acetyltransferase activity"/>
    <property type="evidence" value="ECO:0007669"/>
    <property type="project" value="TreeGrafter"/>
</dbReference>
<accession>D6YBJ2</accession>
<organism evidence="2 3">
    <name type="scientific">Thermobispora bispora (strain ATCC 19993 / DSM 43833 / CBS 139.67 / JCM 10125 / KCTC 9307 / NBRC 14880 / R51)</name>
    <dbReference type="NCBI Taxonomy" id="469371"/>
    <lineage>
        <taxon>Bacteria</taxon>
        <taxon>Bacillati</taxon>
        <taxon>Actinomycetota</taxon>
        <taxon>Actinomycetes</taxon>
        <taxon>Streptosporangiales</taxon>
        <taxon>Streptosporangiaceae</taxon>
        <taxon>Thermobispora</taxon>
    </lineage>
</organism>